<dbReference type="EMBL" id="SOSA01000855">
    <property type="protein sequence ID" value="THC88401.1"/>
    <property type="molecule type" value="Genomic_DNA"/>
</dbReference>
<protein>
    <submittedName>
        <fullName evidence="2">Uncharacterized protein</fullName>
    </submittedName>
</protein>
<organism evidence="2 3">
    <name type="scientific">Aspergillus tanneri</name>
    <dbReference type="NCBI Taxonomy" id="1220188"/>
    <lineage>
        <taxon>Eukaryota</taxon>
        <taxon>Fungi</taxon>
        <taxon>Dikarya</taxon>
        <taxon>Ascomycota</taxon>
        <taxon>Pezizomycotina</taxon>
        <taxon>Eurotiomycetes</taxon>
        <taxon>Eurotiomycetidae</taxon>
        <taxon>Eurotiales</taxon>
        <taxon>Aspergillaceae</taxon>
        <taxon>Aspergillus</taxon>
        <taxon>Aspergillus subgen. Circumdati</taxon>
    </lineage>
</organism>
<sequence>MQVAEILSDLTSLRVCDHHDALAMVTVNERVAASRLTSEVPADADVDSDRTLPQQRSERTAREDLRRAKEIVELHHGFKLRHVDGRVDEELSRARDWVDHVLRDLVQ</sequence>
<evidence type="ECO:0000313" key="3">
    <source>
        <dbReference type="Proteomes" id="UP000308092"/>
    </source>
</evidence>
<keyword evidence="3" id="KW-1185">Reference proteome</keyword>
<evidence type="ECO:0000313" key="2">
    <source>
        <dbReference type="EMBL" id="THC88401.1"/>
    </source>
</evidence>
<dbReference type="VEuPathDB" id="FungiDB:EYZ11_012151"/>
<feature type="region of interest" description="Disordered" evidence="1">
    <location>
        <begin position="38"/>
        <end position="63"/>
    </location>
</feature>
<reference evidence="2 3" key="1">
    <citation type="submission" date="2019-03" db="EMBL/GenBank/DDBJ databases">
        <title>The genome sequence of a newly discovered highly antifungal drug resistant Aspergillus species, Aspergillus tanneri NIH 1004.</title>
        <authorList>
            <person name="Mounaud S."/>
            <person name="Singh I."/>
            <person name="Joardar V."/>
            <person name="Pakala S."/>
            <person name="Pakala S."/>
            <person name="Venepally P."/>
            <person name="Hoover J."/>
            <person name="Nierman W."/>
            <person name="Chung J."/>
            <person name="Losada L."/>
        </authorList>
    </citation>
    <scope>NUCLEOTIDE SEQUENCE [LARGE SCALE GENOMIC DNA]</scope>
    <source>
        <strain evidence="2 3">NIH1004</strain>
    </source>
</reference>
<dbReference type="Proteomes" id="UP000308092">
    <property type="component" value="Unassembled WGS sequence"/>
</dbReference>
<gene>
    <name evidence="2" type="ORF">EYZ11_012151</name>
</gene>
<name>A0A4S3J6C8_9EURO</name>
<dbReference type="AlphaFoldDB" id="A0A4S3J6C8"/>
<comment type="caution">
    <text evidence="2">The sequence shown here is derived from an EMBL/GenBank/DDBJ whole genome shotgun (WGS) entry which is preliminary data.</text>
</comment>
<proteinExistence type="predicted"/>
<evidence type="ECO:0000256" key="1">
    <source>
        <dbReference type="SAM" id="MobiDB-lite"/>
    </source>
</evidence>
<accession>A0A4S3J6C8</accession>